<sequence length="64" mass="6383">MKSAESSAHSNAAPASLENVNAAPELMLGSVGAESMVVCGAVVSMVHVYVAGLASVLPAWSVAR</sequence>
<keyword evidence="3" id="KW-1185">Reference proteome</keyword>
<keyword evidence="1" id="KW-0812">Transmembrane</keyword>
<keyword evidence="1" id="KW-0472">Membrane</keyword>
<reference evidence="3" key="1">
    <citation type="journal article" date="2019" name="Int. J. Syst. Evol. Microbiol.">
        <title>The Global Catalogue of Microorganisms (GCM) 10K type strain sequencing project: providing services to taxonomists for standard genome sequencing and annotation.</title>
        <authorList>
            <consortium name="The Broad Institute Genomics Platform"/>
            <consortium name="The Broad Institute Genome Sequencing Center for Infectious Disease"/>
            <person name="Wu L."/>
            <person name="Ma J."/>
        </authorList>
    </citation>
    <scope>NUCLEOTIDE SEQUENCE [LARGE SCALE GENOMIC DNA]</scope>
    <source>
        <strain evidence="3">FCH27</strain>
    </source>
</reference>
<proteinExistence type="predicted"/>
<evidence type="ECO:0000256" key="1">
    <source>
        <dbReference type="SAM" id="Phobius"/>
    </source>
</evidence>
<name>A0ABW2N051_9ACTN</name>
<organism evidence="2 3">
    <name type="scientific">Nocardioides astragali</name>
    <dbReference type="NCBI Taxonomy" id="1776736"/>
    <lineage>
        <taxon>Bacteria</taxon>
        <taxon>Bacillati</taxon>
        <taxon>Actinomycetota</taxon>
        <taxon>Actinomycetes</taxon>
        <taxon>Propionibacteriales</taxon>
        <taxon>Nocardioidaceae</taxon>
        <taxon>Nocardioides</taxon>
    </lineage>
</organism>
<feature type="transmembrane region" description="Helical" evidence="1">
    <location>
        <begin position="35"/>
        <end position="60"/>
    </location>
</feature>
<evidence type="ECO:0000313" key="3">
    <source>
        <dbReference type="Proteomes" id="UP001596524"/>
    </source>
</evidence>
<gene>
    <name evidence="2" type="ORF">ACFQO6_04315</name>
</gene>
<accession>A0ABW2N051</accession>
<dbReference type="Proteomes" id="UP001596524">
    <property type="component" value="Unassembled WGS sequence"/>
</dbReference>
<feature type="non-terminal residue" evidence="2">
    <location>
        <position position="64"/>
    </location>
</feature>
<protein>
    <submittedName>
        <fullName evidence="2">Uncharacterized protein</fullName>
    </submittedName>
</protein>
<keyword evidence="1" id="KW-1133">Transmembrane helix</keyword>
<dbReference type="RefSeq" id="WP_379185923.1">
    <property type="nucleotide sequence ID" value="NZ_JBHTCH010000004.1"/>
</dbReference>
<comment type="caution">
    <text evidence="2">The sequence shown here is derived from an EMBL/GenBank/DDBJ whole genome shotgun (WGS) entry which is preliminary data.</text>
</comment>
<dbReference type="EMBL" id="JBHTCH010000004">
    <property type="protein sequence ID" value="MFC7359486.1"/>
    <property type="molecule type" value="Genomic_DNA"/>
</dbReference>
<evidence type="ECO:0000313" key="2">
    <source>
        <dbReference type="EMBL" id="MFC7359486.1"/>
    </source>
</evidence>